<dbReference type="Gene3D" id="1.10.10.10">
    <property type="entry name" value="Winged helix-like DNA-binding domain superfamily/Winged helix DNA-binding domain"/>
    <property type="match status" value="2"/>
</dbReference>
<dbReference type="EMBL" id="CP045529">
    <property type="protein sequence ID" value="QFU99331.1"/>
    <property type="molecule type" value="Genomic_DNA"/>
</dbReference>
<gene>
    <name evidence="1" type="ORF">KDY119_02859</name>
</gene>
<proteinExistence type="predicted"/>
<organism evidence="1 2">
    <name type="scientific">Luteimicrobium xylanilyticum</name>
    <dbReference type="NCBI Taxonomy" id="1133546"/>
    <lineage>
        <taxon>Bacteria</taxon>
        <taxon>Bacillati</taxon>
        <taxon>Actinomycetota</taxon>
        <taxon>Actinomycetes</taxon>
        <taxon>Micrococcales</taxon>
        <taxon>Luteimicrobium</taxon>
    </lineage>
</organism>
<dbReference type="KEGG" id="lxl:KDY119_02859"/>
<dbReference type="InterPro" id="IPR036390">
    <property type="entry name" value="WH_DNA-bd_sf"/>
</dbReference>
<accession>A0A5P9QCZ9</accession>
<evidence type="ECO:0008006" key="3">
    <source>
        <dbReference type="Google" id="ProtNLM"/>
    </source>
</evidence>
<dbReference type="RefSeq" id="WP_036947147.1">
    <property type="nucleotide sequence ID" value="NZ_BAABIH010000008.1"/>
</dbReference>
<protein>
    <recommendedName>
        <fullName evidence="3">HTH marR-type domain-containing protein</fullName>
    </recommendedName>
</protein>
<sequence length="127" mass="13872">METIGYWVSLVARLLDERFDDALPHAGLGRRHWHVLTLLAGGAAQADTPDGVLHGFETEVQDLVSRGWVQGTSEGWAITAEGQKAYQRLLDDVTAARERVTAGIDPTELGRAIEVLRRIAENLRAGA</sequence>
<reference evidence="1 2" key="1">
    <citation type="submission" date="2019-10" db="EMBL/GenBank/DDBJ databases">
        <title>Genome sequence of Luteimicrobium xylanilyticum HY-24.</title>
        <authorList>
            <person name="Kim D.Y."/>
            <person name="Park H.-Y."/>
        </authorList>
    </citation>
    <scope>NUCLEOTIDE SEQUENCE [LARGE SCALE GENOMIC DNA]</scope>
    <source>
        <strain evidence="1 2">HY-24</strain>
    </source>
</reference>
<evidence type="ECO:0000313" key="2">
    <source>
        <dbReference type="Proteomes" id="UP000326702"/>
    </source>
</evidence>
<dbReference type="SUPFAM" id="SSF46785">
    <property type="entry name" value="Winged helix' DNA-binding domain"/>
    <property type="match status" value="1"/>
</dbReference>
<name>A0A5P9QCZ9_9MICO</name>
<dbReference type="OrthoDB" id="3697068at2"/>
<dbReference type="Proteomes" id="UP000326702">
    <property type="component" value="Chromosome"/>
</dbReference>
<dbReference type="InterPro" id="IPR036388">
    <property type="entry name" value="WH-like_DNA-bd_sf"/>
</dbReference>
<keyword evidence="2" id="KW-1185">Reference proteome</keyword>
<evidence type="ECO:0000313" key="1">
    <source>
        <dbReference type="EMBL" id="QFU99331.1"/>
    </source>
</evidence>
<dbReference type="AlphaFoldDB" id="A0A5P9QCZ9"/>